<dbReference type="EMBL" id="JBFDAA010000005">
    <property type="protein sequence ID" value="KAL1132396.1"/>
    <property type="molecule type" value="Genomic_DNA"/>
</dbReference>
<protein>
    <submittedName>
        <fullName evidence="2">Uncharacterized protein</fullName>
    </submittedName>
</protein>
<dbReference type="Proteomes" id="UP001558652">
    <property type="component" value="Unassembled WGS sequence"/>
</dbReference>
<comment type="caution">
    <text evidence="2">The sequence shown here is derived from an EMBL/GenBank/DDBJ whole genome shotgun (WGS) entry which is preliminary data.</text>
</comment>
<proteinExistence type="predicted"/>
<feature type="region of interest" description="Disordered" evidence="1">
    <location>
        <begin position="115"/>
        <end position="135"/>
    </location>
</feature>
<evidence type="ECO:0000313" key="2">
    <source>
        <dbReference type="EMBL" id="KAL1132396.1"/>
    </source>
</evidence>
<organism evidence="2 3">
    <name type="scientific">Ranatra chinensis</name>
    <dbReference type="NCBI Taxonomy" id="642074"/>
    <lineage>
        <taxon>Eukaryota</taxon>
        <taxon>Metazoa</taxon>
        <taxon>Ecdysozoa</taxon>
        <taxon>Arthropoda</taxon>
        <taxon>Hexapoda</taxon>
        <taxon>Insecta</taxon>
        <taxon>Pterygota</taxon>
        <taxon>Neoptera</taxon>
        <taxon>Paraneoptera</taxon>
        <taxon>Hemiptera</taxon>
        <taxon>Heteroptera</taxon>
        <taxon>Panheteroptera</taxon>
        <taxon>Nepomorpha</taxon>
        <taxon>Nepidae</taxon>
        <taxon>Ranatrinae</taxon>
        <taxon>Ranatra</taxon>
    </lineage>
</organism>
<sequence length="153" mass="16380">MASKRRNMFYQNKKHETTEIFHILLYTTDSLFASNIGPDPLEVDTLVGSKDSPFMGVSGTATVIFLSSNICLTEVQLSKGVSSSSGDVAAVEKKAVMDEEEAVADAAVLLSTGVGLDPTGKENEHNTTITDNNNTRRRGVADIVRTVSNGGTR</sequence>
<dbReference type="AlphaFoldDB" id="A0ABD0YMQ7"/>
<keyword evidence="3" id="KW-1185">Reference proteome</keyword>
<reference evidence="2 3" key="1">
    <citation type="submission" date="2024-07" db="EMBL/GenBank/DDBJ databases">
        <title>Chromosome-level genome assembly of the water stick insect Ranatra chinensis (Heteroptera: Nepidae).</title>
        <authorList>
            <person name="Liu X."/>
        </authorList>
    </citation>
    <scope>NUCLEOTIDE SEQUENCE [LARGE SCALE GENOMIC DNA]</scope>
    <source>
        <strain evidence="2">Cailab_2021Rc</strain>
        <tissue evidence="2">Muscle</tissue>
    </source>
</reference>
<accession>A0ABD0YMQ7</accession>
<evidence type="ECO:0000313" key="3">
    <source>
        <dbReference type="Proteomes" id="UP001558652"/>
    </source>
</evidence>
<evidence type="ECO:0000256" key="1">
    <source>
        <dbReference type="SAM" id="MobiDB-lite"/>
    </source>
</evidence>
<name>A0ABD0YMQ7_9HEMI</name>
<gene>
    <name evidence="2" type="ORF">AAG570_010351</name>
</gene>